<dbReference type="PANTHER" id="PTHR43163:SF6">
    <property type="entry name" value="DIPEPTIDE TRANSPORT SYSTEM PERMEASE PROTEIN DPPB-RELATED"/>
    <property type="match status" value="1"/>
</dbReference>
<evidence type="ECO:0000256" key="1">
    <source>
        <dbReference type="ARBA" id="ARBA00004651"/>
    </source>
</evidence>
<keyword evidence="3" id="KW-1003">Cell membrane</keyword>
<dbReference type="EMBL" id="LT629749">
    <property type="protein sequence ID" value="SDT33026.1"/>
    <property type="molecule type" value="Genomic_DNA"/>
</dbReference>
<keyword evidence="4 7" id="KW-0812">Transmembrane</keyword>
<dbReference type="GO" id="GO:0055085">
    <property type="term" value="P:transmembrane transport"/>
    <property type="evidence" value="ECO:0007669"/>
    <property type="project" value="InterPro"/>
</dbReference>
<dbReference type="PROSITE" id="PS50928">
    <property type="entry name" value="ABC_TM1"/>
    <property type="match status" value="1"/>
</dbReference>
<dbReference type="AlphaFoldDB" id="A0A1H1ZIK2"/>
<comment type="subcellular location">
    <subcellularLocation>
        <location evidence="1 7">Cell membrane</location>
        <topology evidence="1 7">Multi-pass membrane protein</topology>
    </subcellularLocation>
</comment>
<keyword evidence="6 7" id="KW-0472">Membrane</keyword>
<dbReference type="Pfam" id="PF19300">
    <property type="entry name" value="BPD_transp_1_N"/>
    <property type="match status" value="1"/>
</dbReference>
<evidence type="ECO:0000256" key="5">
    <source>
        <dbReference type="ARBA" id="ARBA00022989"/>
    </source>
</evidence>
<dbReference type="STRING" id="546871.SAMN04488543_3773"/>
<accession>A0A1H1ZIK2</accession>
<keyword evidence="10" id="KW-1185">Reference proteome</keyword>
<feature type="domain" description="ABC transmembrane type-1" evidence="8">
    <location>
        <begin position="97"/>
        <end position="299"/>
    </location>
</feature>
<protein>
    <submittedName>
        <fullName evidence="9">Peptide/nickel transport system permease protein</fullName>
    </submittedName>
</protein>
<evidence type="ECO:0000259" key="8">
    <source>
        <dbReference type="PROSITE" id="PS50928"/>
    </source>
</evidence>
<name>A0A1H1ZIK2_9ACTN</name>
<proteinExistence type="inferred from homology"/>
<organism evidence="9 10">
    <name type="scientific">Friedmanniella luteola</name>
    <dbReference type="NCBI Taxonomy" id="546871"/>
    <lineage>
        <taxon>Bacteria</taxon>
        <taxon>Bacillati</taxon>
        <taxon>Actinomycetota</taxon>
        <taxon>Actinomycetes</taxon>
        <taxon>Propionibacteriales</taxon>
        <taxon>Nocardioidaceae</taxon>
        <taxon>Friedmanniella</taxon>
    </lineage>
</organism>
<evidence type="ECO:0000313" key="10">
    <source>
        <dbReference type="Proteomes" id="UP000199092"/>
    </source>
</evidence>
<dbReference type="OrthoDB" id="147688at2"/>
<gene>
    <name evidence="9" type="ORF">SAMN04488543_3773</name>
</gene>
<keyword evidence="2 7" id="KW-0813">Transport</keyword>
<dbReference type="PANTHER" id="PTHR43163">
    <property type="entry name" value="DIPEPTIDE TRANSPORT SYSTEM PERMEASE PROTEIN DPPB-RELATED"/>
    <property type="match status" value="1"/>
</dbReference>
<dbReference type="Gene3D" id="1.10.3720.10">
    <property type="entry name" value="MetI-like"/>
    <property type="match status" value="1"/>
</dbReference>
<dbReference type="RefSeq" id="WP_091414800.1">
    <property type="nucleotide sequence ID" value="NZ_LT629749.1"/>
</dbReference>
<feature type="transmembrane region" description="Helical" evidence="7">
    <location>
        <begin position="239"/>
        <end position="260"/>
    </location>
</feature>
<feature type="transmembrane region" description="Helical" evidence="7">
    <location>
        <begin position="177"/>
        <end position="196"/>
    </location>
</feature>
<dbReference type="Pfam" id="PF00528">
    <property type="entry name" value="BPD_transp_1"/>
    <property type="match status" value="1"/>
</dbReference>
<dbReference type="SUPFAM" id="SSF161098">
    <property type="entry name" value="MetI-like"/>
    <property type="match status" value="1"/>
</dbReference>
<evidence type="ECO:0000256" key="6">
    <source>
        <dbReference type="ARBA" id="ARBA00023136"/>
    </source>
</evidence>
<feature type="transmembrane region" description="Helical" evidence="7">
    <location>
        <begin position="12"/>
        <end position="32"/>
    </location>
</feature>
<evidence type="ECO:0000313" key="9">
    <source>
        <dbReference type="EMBL" id="SDT33026.1"/>
    </source>
</evidence>
<evidence type="ECO:0000256" key="4">
    <source>
        <dbReference type="ARBA" id="ARBA00022692"/>
    </source>
</evidence>
<dbReference type="InterPro" id="IPR000515">
    <property type="entry name" value="MetI-like"/>
</dbReference>
<comment type="similarity">
    <text evidence="7">Belongs to the binding-protein-dependent transport system permease family.</text>
</comment>
<keyword evidence="5 7" id="KW-1133">Transmembrane helix</keyword>
<dbReference type="CDD" id="cd06261">
    <property type="entry name" value="TM_PBP2"/>
    <property type="match status" value="1"/>
</dbReference>
<feature type="transmembrane region" description="Helical" evidence="7">
    <location>
        <begin position="101"/>
        <end position="124"/>
    </location>
</feature>
<evidence type="ECO:0000256" key="3">
    <source>
        <dbReference type="ARBA" id="ARBA00022475"/>
    </source>
</evidence>
<reference evidence="9 10" key="1">
    <citation type="submission" date="2016-10" db="EMBL/GenBank/DDBJ databases">
        <authorList>
            <person name="de Groot N.N."/>
        </authorList>
    </citation>
    <scope>NUCLEOTIDE SEQUENCE [LARGE SCALE GENOMIC DNA]</scope>
    <source>
        <strain evidence="9 10">DSM 21741</strain>
    </source>
</reference>
<sequence length="313" mass="33692">MRHLVYVLRRLVAMVPVLFGISLIVFFMIHLVPGDPARTLLGVRATDESVAALHREFGLDQPIWQQYLDFLGRLLHGDLGRSFFYDADVSELVAGRLPATLWLLVAATLIALAISVPLAVLAASRRGSAADQLIRALPLIGLGMPAFWVGIMLVLLFGLKIKAFPVAGFGTTPAQHVSSIVLPGLTVALALTPILIRSLRTSMIGVLDSDYVVTARAKGLSHRRVIIGHTLRNASVSSITVLGVNIAYLVGSTLVVERVFALPGMGTLMLDSIFNRDFPVVQGVTLVFAIMVVIINLLTDVAHGVLDPRVELG</sequence>
<feature type="transmembrane region" description="Helical" evidence="7">
    <location>
        <begin position="136"/>
        <end position="157"/>
    </location>
</feature>
<dbReference type="InterPro" id="IPR045621">
    <property type="entry name" value="BPD_transp_1_N"/>
</dbReference>
<evidence type="ECO:0000256" key="2">
    <source>
        <dbReference type="ARBA" id="ARBA00022448"/>
    </source>
</evidence>
<feature type="transmembrane region" description="Helical" evidence="7">
    <location>
        <begin position="280"/>
        <end position="299"/>
    </location>
</feature>
<dbReference type="InterPro" id="IPR035906">
    <property type="entry name" value="MetI-like_sf"/>
</dbReference>
<dbReference type="Proteomes" id="UP000199092">
    <property type="component" value="Chromosome I"/>
</dbReference>
<dbReference type="GO" id="GO:0005886">
    <property type="term" value="C:plasma membrane"/>
    <property type="evidence" value="ECO:0007669"/>
    <property type="project" value="UniProtKB-SubCell"/>
</dbReference>
<evidence type="ECO:0000256" key="7">
    <source>
        <dbReference type="RuleBase" id="RU363032"/>
    </source>
</evidence>